<dbReference type="Proteomes" id="UP000677228">
    <property type="component" value="Unassembled WGS sequence"/>
</dbReference>
<dbReference type="GO" id="GO:0005615">
    <property type="term" value="C:extracellular space"/>
    <property type="evidence" value="ECO:0007669"/>
    <property type="project" value="TreeGrafter"/>
</dbReference>
<dbReference type="CDD" id="cd16021">
    <property type="entry name" value="ALP_like"/>
    <property type="match status" value="1"/>
</dbReference>
<dbReference type="Gene3D" id="3.40.720.10">
    <property type="entry name" value="Alkaline Phosphatase, subunit A"/>
    <property type="match status" value="1"/>
</dbReference>
<sequence>MYASFSNNRRHVSYRHRLRVYSSEYDEQILIDKADLVDSVFSEKTLPQSIRLLKEDYLQLNNLTCNYPKLDIENPDITYYMNPVENQLECGKEQNWVYIDNGTFRLSQQALLKHGPIECAYRSILRENDFSAVEGQRLYPVVDRMPLISDFFHADCRASDGSIYNNIHSGIHFDATLHERHSESSADKTPLNYNVLMFGYDSVSRISFMRLLPKTYMYLIQQLGAVVMKGYNIVGDGTPPALLPILTGQTESELPESRRGREGAETVDRFPWIWNKFKENGYVTQWGEDMHSAGTFHLRLLGFQNKPVDHYMRPFFLVAEEMRTRKPYCFGSVSRHQNMLNWIREFFQMYPTQPKFSFLFHNQYSHDTNDPLPYADEELYTFLVDMNMKGYLNNTILLIMSDHGSRYAKLRKSYQGKLEERLPFMSLRMPPRFQEKYPLLIKNLRRNAHRLTTPFDIHETFLNLLDFHEDGAYQPKSNRSYSLFLPIPDNRTCDNAAVEPHWCVCLLWQQIPDIQARPLIQAIGQAVVDYLNDFLSDVRDECEQLKLYQIHKAQELAANNMILRFDKSIDKDGRNPGFKKRAQKGNRMPLYQIQFETVPGHGLFEITVEHDLEQNTFDIQKRHLSRINRYGTDSACIAKKRPSFLEICYCVGNNNKTQSGVR</sequence>
<organism evidence="1 3">
    <name type="scientific">Didymodactylos carnosus</name>
    <dbReference type="NCBI Taxonomy" id="1234261"/>
    <lineage>
        <taxon>Eukaryota</taxon>
        <taxon>Metazoa</taxon>
        <taxon>Spiralia</taxon>
        <taxon>Gnathifera</taxon>
        <taxon>Rotifera</taxon>
        <taxon>Eurotatoria</taxon>
        <taxon>Bdelloidea</taxon>
        <taxon>Philodinida</taxon>
        <taxon>Philodinidae</taxon>
        <taxon>Didymodactylos</taxon>
    </lineage>
</organism>
<dbReference type="EMBL" id="CAJNOK010010269">
    <property type="protein sequence ID" value="CAF1110878.1"/>
    <property type="molecule type" value="Genomic_DNA"/>
</dbReference>
<dbReference type="AlphaFoldDB" id="A0A8S2E4Q9"/>
<dbReference type="EMBL" id="CAJOBA010013190">
    <property type="protein sequence ID" value="CAF3878450.1"/>
    <property type="molecule type" value="Genomic_DNA"/>
</dbReference>
<evidence type="ECO:0008006" key="4">
    <source>
        <dbReference type="Google" id="ProtNLM"/>
    </source>
</evidence>
<dbReference type="InterPro" id="IPR017850">
    <property type="entry name" value="Alkaline_phosphatase_core_sf"/>
</dbReference>
<dbReference type="Pfam" id="PF02995">
    <property type="entry name" value="DUF229"/>
    <property type="match status" value="1"/>
</dbReference>
<dbReference type="FunFam" id="3.40.720.10:FF:000017">
    <property type="entry name" value="Predicted protein"/>
    <property type="match status" value="1"/>
</dbReference>
<dbReference type="InterPro" id="IPR004245">
    <property type="entry name" value="DUF229"/>
</dbReference>
<evidence type="ECO:0000313" key="3">
    <source>
        <dbReference type="Proteomes" id="UP000677228"/>
    </source>
</evidence>
<comment type="caution">
    <text evidence="1">The sequence shown here is derived from an EMBL/GenBank/DDBJ whole genome shotgun (WGS) entry which is preliminary data.</text>
</comment>
<gene>
    <name evidence="1" type="ORF">OVA965_LOCUS19756</name>
    <name evidence="2" type="ORF">TMI583_LOCUS19911</name>
</gene>
<evidence type="ECO:0000313" key="1">
    <source>
        <dbReference type="EMBL" id="CAF1110878.1"/>
    </source>
</evidence>
<name>A0A8S2E4Q9_9BILA</name>
<proteinExistence type="predicted"/>
<dbReference type="PANTHER" id="PTHR10974:SF1">
    <property type="entry name" value="FI08016P-RELATED"/>
    <property type="match status" value="1"/>
</dbReference>
<reference evidence="1" key="1">
    <citation type="submission" date="2021-02" db="EMBL/GenBank/DDBJ databases">
        <authorList>
            <person name="Nowell W R."/>
        </authorList>
    </citation>
    <scope>NUCLEOTIDE SEQUENCE</scope>
</reference>
<accession>A0A8S2E4Q9</accession>
<evidence type="ECO:0000313" key="2">
    <source>
        <dbReference type="EMBL" id="CAF3878450.1"/>
    </source>
</evidence>
<dbReference type="SUPFAM" id="SSF53649">
    <property type="entry name" value="Alkaline phosphatase-like"/>
    <property type="match status" value="1"/>
</dbReference>
<dbReference type="PANTHER" id="PTHR10974">
    <property type="entry name" value="FI08016P-RELATED"/>
    <property type="match status" value="1"/>
</dbReference>
<protein>
    <recommendedName>
        <fullName evidence="4">DUF229 domain containing protein</fullName>
    </recommendedName>
</protein>
<dbReference type="Proteomes" id="UP000682733">
    <property type="component" value="Unassembled WGS sequence"/>
</dbReference>